<dbReference type="InterPro" id="IPR023214">
    <property type="entry name" value="HAD_sf"/>
</dbReference>
<dbReference type="SUPFAM" id="SSF56784">
    <property type="entry name" value="HAD-like"/>
    <property type="match status" value="1"/>
</dbReference>
<dbReference type="InterPro" id="IPR023198">
    <property type="entry name" value="PGP-like_dom2"/>
</dbReference>
<dbReference type="EMBL" id="JBHSQV010000026">
    <property type="protein sequence ID" value="MFC5985450.1"/>
    <property type="molecule type" value="Genomic_DNA"/>
</dbReference>
<dbReference type="SFLD" id="SFLDG01129">
    <property type="entry name" value="C1.5:_HAD__Beta-PGM__Phosphata"/>
    <property type="match status" value="1"/>
</dbReference>
<dbReference type="InterPro" id="IPR006439">
    <property type="entry name" value="HAD-SF_hydro_IA"/>
</dbReference>
<comment type="caution">
    <text evidence="1">The sequence shown here is derived from an EMBL/GenBank/DDBJ whole genome shotgun (WGS) entry which is preliminary data.</text>
</comment>
<dbReference type="Proteomes" id="UP001596250">
    <property type="component" value="Unassembled WGS sequence"/>
</dbReference>
<dbReference type="SFLD" id="SFLDS00003">
    <property type="entry name" value="Haloacid_Dehalogenase"/>
    <property type="match status" value="1"/>
</dbReference>
<dbReference type="PANTHER" id="PTHR18901:SF38">
    <property type="entry name" value="PSEUDOURIDINE-5'-PHOSPHATASE"/>
    <property type="match status" value="1"/>
</dbReference>
<gene>
    <name evidence="1" type="ORF">ACFPXP_03225</name>
</gene>
<keyword evidence="1" id="KW-0378">Hydrolase</keyword>
<dbReference type="InterPro" id="IPR041492">
    <property type="entry name" value="HAD_2"/>
</dbReference>
<dbReference type="Gene3D" id="3.40.50.1000">
    <property type="entry name" value="HAD superfamily/HAD-like"/>
    <property type="match status" value="1"/>
</dbReference>
<dbReference type="Pfam" id="PF13419">
    <property type="entry name" value="HAD_2"/>
    <property type="match status" value="1"/>
</dbReference>
<dbReference type="RefSeq" id="WP_379892335.1">
    <property type="nucleotide sequence ID" value="NZ_CBCSCT010000050.1"/>
</dbReference>
<organism evidence="1 2">
    <name type="scientific">Marinicrinis lubricantis</name>
    <dbReference type="NCBI Taxonomy" id="2086470"/>
    <lineage>
        <taxon>Bacteria</taxon>
        <taxon>Bacillati</taxon>
        <taxon>Bacillota</taxon>
        <taxon>Bacilli</taxon>
        <taxon>Bacillales</taxon>
        <taxon>Paenibacillaceae</taxon>
    </lineage>
</organism>
<evidence type="ECO:0000313" key="1">
    <source>
        <dbReference type="EMBL" id="MFC5985450.1"/>
    </source>
</evidence>
<dbReference type="NCBIfam" id="TIGR01509">
    <property type="entry name" value="HAD-SF-IA-v3"/>
    <property type="match status" value="1"/>
</dbReference>
<dbReference type="CDD" id="cd16423">
    <property type="entry name" value="HAD_BPGM-like"/>
    <property type="match status" value="1"/>
</dbReference>
<reference evidence="2" key="1">
    <citation type="journal article" date="2019" name="Int. J. Syst. Evol. Microbiol.">
        <title>The Global Catalogue of Microorganisms (GCM) 10K type strain sequencing project: providing services to taxonomists for standard genome sequencing and annotation.</title>
        <authorList>
            <consortium name="The Broad Institute Genomics Platform"/>
            <consortium name="The Broad Institute Genome Sequencing Center for Infectious Disease"/>
            <person name="Wu L."/>
            <person name="Ma J."/>
        </authorList>
    </citation>
    <scope>NUCLEOTIDE SEQUENCE [LARGE SCALE GENOMIC DNA]</scope>
    <source>
        <strain evidence="2">CCM 8749</strain>
    </source>
</reference>
<protein>
    <submittedName>
        <fullName evidence="1">HAD family hydrolase</fullName>
    </submittedName>
</protein>
<dbReference type="GO" id="GO:0016787">
    <property type="term" value="F:hydrolase activity"/>
    <property type="evidence" value="ECO:0007669"/>
    <property type="project" value="UniProtKB-KW"/>
</dbReference>
<dbReference type="InterPro" id="IPR036412">
    <property type="entry name" value="HAD-like_sf"/>
</dbReference>
<evidence type="ECO:0000313" key="2">
    <source>
        <dbReference type="Proteomes" id="UP001596250"/>
    </source>
</evidence>
<dbReference type="PRINTS" id="PR00413">
    <property type="entry name" value="HADHALOGNASE"/>
</dbReference>
<dbReference type="PANTHER" id="PTHR18901">
    <property type="entry name" value="2-DEOXYGLUCOSE-6-PHOSPHATE PHOSPHATASE 2"/>
    <property type="match status" value="1"/>
</dbReference>
<accession>A0ABW1IK93</accession>
<dbReference type="Gene3D" id="1.10.150.240">
    <property type="entry name" value="Putative phosphatase, domain 2"/>
    <property type="match status" value="1"/>
</dbReference>
<name>A0ABW1IK93_9BACL</name>
<keyword evidence="2" id="KW-1185">Reference proteome</keyword>
<sequence>MIKAVVFDFDGLIVDTETLWFEAYQHILSEKFRCNVTVERFAVCIGTDDHAFFESVENELGTKLDWDPIRKKASEYMKMKLQQPVLREGVAEYLQDAQDFGLRIALATSSTRAWVETLLEQTGIRDYFEVLRTRDDVANVKPDPELYVTAVEQLEVEPDQALAFEDSLNGLNAAVSAGLHTVVVPNSVTCHLPFEHYSLRLSSMKDMPLREVLAQLVG</sequence>
<proteinExistence type="predicted"/>